<reference evidence="1" key="1">
    <citation type="submission" date="2018-06" db="EMBL/GenBank/DDBJ databases">
        <authorList>
            <person name="Zhirakovskaya E."/>
        </authorList>
    </citation>
    <scope>NUCLEOTIDE SEQUENCE</scope>
</reference>
<organism evidence="1">
    <name type="scientific">hydrothermal vent metagenome</name>
    <dbReference type="NCBI Taxonomy" id="652676"/>
    <lineage>
        <taxon>unclassified sequences</taxon>
        <taxon>metagenomes</taxon>
        <taxon>ecological metagenomes</taxon>
    </lineage>
</organism>
<sequence>MRNVTDKLDVADIDSAIKLLNKYAKEPSVKSLIPMLQALAQDIDNESVLEALADTWRNLGIYQGAVLTYVPFFYTIISDDIFGDEV</sequence>
<accession>A0A3B0YR68</accession>
<name>A0A3B0YR68_9ZZZZ</name>
<protein>
    <submittedName>
        <fullName evidence="1">Uncharacterized protein</fullName>
    </submittedName>
</protein>
<dbReference type="EMBL" id="UOFL01000232">
    <property type="protein sequence ID" value="VAW81941.1"/>
    <property type="molecule type" value="Genomic_DNA"/>
</dbReference>
<dbReference type="AlphaFoldDB" id="A0A3B0YR68"/>
<evidence type="ECO:0000313" key="1">
    <source>
        <dbReference type="EMBL" id="VAW81941.1"/>
    </source>
</evidence>
<gene>
    <name evidence="1" type="ORF">MNBD_GAMMA12-1960</name>
</gene>
<proteinExistence type="predicted"/>